<proteinExistence type="predicted"/>
<accession>A0ABR0QI69</accession>
<keyword evidence="2" id="KW-1185">Reference proteome</keyword>
<name>A0ABR0QI69_GOSAR</name>
<protein>
    <submittedName>
        <fullName evidence="1">Uncharacterized protein</fullName>
    </submittedName>
</protein>
<reference evidence="1 2" key="1">
    <citation type="submission" date="2023-03" db="EMBL/GenBank/DDBJ databases">
        <title>WGS of Gossypium arboreum.</title>
        <authorList>
            <person name="Yu D."/>
        </authorList>
    </citation>
    <scope>NUCLEOTIDE SEQUENCE [LARGE SCALE GENOMIC DNA]</scope>
    <source>
        <tissue evidence="1">Leaf</tissue>
    </source>
</reference>
<gene>
    <name evidence="1" type="ORF">PVK06_007417</name>
</gene>
<dbReference type="EMBL" id="JARKNE010000003">
    <property type="protein sequence ID" value="KAK5838682.1"/>
    <property type="molecule type" value="Genomic_DNA"/>
</dbReference>
<dbReference type="Proteomes" id="UP001358586">
    <property type="component" value="Chromosome 3"/>
</dbReference>
<organism evidence="1 2">
    <name type="scientific">Gossypium arboreum</name>
    <name type="common">Tree cotton</name>
    <name type="synonym">Gossypium nanking</name>
    <dbReference type="NCBI Taxonomy" id="29729"/>
    <lineage>
        <taxon>Eukaryota</taxon>
        <taxon>Viridiplantae</taxon>
        <taxon>Streptophyta</taxon>
        <taxon>Embryophyta</taxon>
        <taxon>Tracheophyta</taxon>
        <taxon>Spermatophyta</taxon>
        <taxon>Magnoliopsida</taxon>
        <taxon>eudicotyledons</taxon>
        <taxon>Gunneridae</taxon>
        <taxon>Pentapetalae</taxon>
        <taxon>rosids</taxon>
        <taxon>malvids</taxon>
        <taxon>Malvales</taxon>
        <taxon>Malvaceae</taxon>
        <taxon>Malvoideae</taxon>
        <taxon>Gossypium</taxon>
    </lineage>
</organism>
<comment type="caution">
    <text evidence="1">The sequence shown here is derived from an EMBL/GenBank/DDBJ whole genome shotgun (WGS) entry which is preliminary data.</text>
</comment>
<evidence type="ECO:0000313" key="1">
    <source>
        <dbReference type="EMBL" id="KAK5838682.1"/>
    </source>
</evidence>
<sequence length="80" mass="9488">MESFTSNVDVIKWLFSEEQIKRILEIPTVDRSQPNVLVWRCDDSSGWHHEQPEYWMEEAPVSVVELVERERTGNEKGVRE</sequence>
<evidence type="ECO:0000313" key="2">
    <source>
        <dbReference type="Proteomes" id="UP001358586"/>
    </source>
</evidence>